<comment type="caution">
    <text evidence="4">The sequence shown here is derived from an EMBL/GenBank/DDBJ whole genome shotgun (WGS) entry which is preliminary data.</text>
</comment>
<feature type="domain" description="Peptidase S9 prolyl oligopeptidase catalytic" evidence="3">
    <location>
        <begin position="91"/>
        <end position="165"/>
    </location>
</feature>
<evidence type="ECO:0000313" key="4">
    <source>
        <dbReference type="EMBL" id="MXY93615.1"/>
    </source>
</evidence>
<dbReference type="PANTHER" id="PTHR48081">
    <property type="entry name" value="AB HYDROLASE SUPERFAMILY PROTEIN C4A8.06C"/>
    <property type="match status" value="1"/>
</dbReference>
<keyword evidence="1" id="KW-0378">Hydrolase</keyword>
<accession>A0A6B0YU16</accession>
<dbReference type="EMBL" id="VXRG01000077">
    <property type="protein sequence ID" value="MXY93615.1"/>
    <property type="molecule type" value="Genomic_DNA"/>
</dbReference>
<dbReference type="GO" id="GO:0006508">
    <property type="term" value="P:proteolysis"/>
    <property type="evidence" value="ECO:0007669"/>
    <property type="project" value="InterPro"/>
</dbReference>
<dbReference type="AlphaFoldDB" id="A0A6B0YU16"/>
<reference evidence="4" key="1">
    <citation type="submission" date="2019-09" db="EMBL/GenBank/DDBJ databases">
        <title>Characterisation of the sponge microbiome using genome-centric metagenomics.</title>
        <authorList>
            <person name="Engelberts J.P."/>
            <person name="Robbins S.J."/>
            <person name="De Goeij J.M."/>
            <person name="Aranda M."/>
            <person name="Bell S.C."/>
            <person name="Webster N.S."/>
        </authorList>
    </citation>
    <scope>NUCLEOTIDE SEQUENCE</scope>
    <source>
        <strain evidence="4">SB0664_bin_27</strain>
    </source>
</reference>
<dbReference type="SUPFAM" id="SSF53474">
    <property type="entry name" value="alpha/beta-Hydrolases"/>
    <property type="match status" value="1"/>
</dbReference>
<dbReference type="GO" id="GO:0008236">
    <property type="term" value="F:serine-type peptidase activity"/>
    <property type="evidence" value="ECO:0007669"/>
    <property type="project" value="InterPro"/>
</dbReference>
<evidence type="ECO:0000256" key="1">
    <source>
        <dbReference type="ARBA" id="ARBA00022801"/>
    </source>
</evidence>
<protein>
    <submittedName>
        <fullName evidence="4">Prolyl oligopeptidase family serine peptidase</fullName>
    </submittedName>
</protein>
<name>A0A6B0YU16_9CHLR</name>
<dbReference type="InterPro" id="IPR001375">
    <property type="entry name" value="Peptidase_S9_cat"/>
</dbReference>
<dbReference type="PANTHER" id="PTHR48081:SF3">
    <property type="entry name" value="ALPHA_BETA HYDROLASE FOLD-3 DOMAIN-CONTAINING PROTEIN"/>
    <property type="match status" value="1"/>
</dbReference>
<gene>
    <name evidence="4" type="ORF">F4Y42_09220</name>
</gene>
<evidence type="ECO:0000256" key="2">
    <source>
        <dbReference type="SAM" id="SignalP"/>
    </source>
</evidence>
<dbReference type="InterPro" id="IPR050300">
    <property type="entry name" value="GDXG_lipolytic_enzyme"/>
</dbReference>
<feature type="chain" id="PRO_5025387809" evidence="2">
    <location>
        <begin position="21"/>
        <end position="315"/>
    </location>
</feature>
<keyword evidence="2" id="KW-0732">Signal</keyword>
<dbReference type="Gene3D" id="3.40.50.1820">
    <property type="entry name" value="alpha/beta hydrolase"/>
    <property type="match status" value="1"/>
</dbReference>
<dbReference type="InterPro" id="IPR029058">
    <property type="entry name" value="AB_hydrolase_fold"/>
</dbReference>
<sequence>MKKLSLLALVAVMADSAAFAEQVEHLFVESYDGAHFKCELRLPVGEGPHPALMYIHGGRGGQPPGPNYARYVRSYMLADGYAYFDIDYRRYSIGTGDLEDVVACYRYLQSRPEIDPNRIGIIADSYGGYLALLLASKERPAAVVACAGLVDLIGLWYDPARKLAPRIYRNWDWFEKLLHGGMTIREESDLLATGQSVETEEQRLADECPQGLAFQWGAELAHYEKIAPLEQYEHIESPLLYIVGSEDGFKDAGKELIRKLQAIGRVAEYSEHPGVGHSFAFGLERDGQGDIHEEFYRALQLMTGFFRRWVKSPAP</sequence>
<evidence type="ECO:0000259" key="3">
    <source>
        <dbReference type="Pfam" id="PF00326"/>
    </source>
</evidence>
<feature type="signal peptide" evidence="2">
    <location>
        <begin position="1"/>
        <end position="20"/>
    </location>
</feature>
<proteinExistence type="predicted"/>
<dbReference type="Pfam" id="PF00326">
    <property type="entry name" value="Peptidase_S9"/>
    <property type="match status" value="1"/>
</dbReference>
<organism evidence="4">
    <name type="scientific">Caldilineaceae bacterium SB0664_bin_27</name>
    <dbReference type="NCBI Taxonomy" id="2605260"/>
    <lineage>
        <taxon>Bacteria</taxon>
        <taxon>Bacillati</taxon>
        <taxon>Chloroflexota</taxon>
        <taxon>Caldilineae</taxon>
        <taxon>Caldilineales</taxon>
        <taxon>Caldilineaceae</taxon>
    </lineage>
</organism>